<evidence type="ECO:0000313" key="8">
    <source>
        <dbReference type="Proteomes" id="UP000645610"/>
    </source>
</evidence>
<comment type="caution">
    <text evidence="7">The sequence shown here is derived from an EMBL/GenBank/DDBJ whole genome shotgun (WGS) entry which is preliminary data.</text>
</comment>
<accession>A0A931BQS5</accession>
<feature type="signal peptide" evidence="5">
    <location>
        <begin position="1"/>
        <end position="20"/>
    </location>
</feature>
<feature type="disulfide bond" description="Redox-active" evidence="4">
    <location>
        <begin position="87"/>
        <end position="91"/>
    </location>
</feature>
<dbReference type="Proteomes" id="UP000645610">
    <property type="component" value="Unassembled WGS sequence"/>
</dbReference>
<evidence type="ECO:0000256" key="2">
    <source>
        <dbReference type="ARBA" id="ARBA00023008"/>
    </source>
</evidence>
<keyword evidence="4" id="KW-1015">Disulfide bond</keyword>
<proteinExistence type="inferred from homology"/>
<dbReference type="EMBL" id="JADQDP010000005">
    <property type="protein sequence ID" value="MBF9143875.1"/>
    <property type="molecule type" value="Genomic_DNA"/>
</dbReference>
<name>A0A931BQS5_9BACT</name>
<evidence type="ECO:0000256" key="5">
    <source>
        <dbReference type="SAM" id="SignalP"/>
    </source>
</evidence>
<sequence length="232" mass="25250">MLLNRLLLLAGLAATLAAPACTEKPKEAARLPILGERDVRPRADGGPADTVFAAVPRFRLVDQTGQTLTNQSFAGRAYVADFFFATCPGICPKMQGELLKVYRQFEKDPRVVFLSHTIDPAHDSIPVLKDYAQRLGIADASRWHFATTGAHGEPTARDTVFQLARAYFTAAQPDKEAPGGFAHNGTFALVDDQGHIRGLYDSLNPTEVARLQKELPVLLAEIDARKKGVAGR</sequence>
<feature type="chain" id="PRO_5037771947" evidence="5">
    <location>
        <begin position="21"/>
        <end position="232"/>
    </location>
</feature>
<dbReference type="AlphaFoldDB" id="A0A931BQS5"/>
<dbReference type="PANTHER" id="PTHR12151">
    <property type="entry name" value="ELECTRON TRANSPORT PROTIN SCO1/SENC FAMILY MEMBER"/>
    <property type="match status" value="1"/>
</dbReference>
<feature type="binding site" evidence="3">
    <location>
        <position position="183"/>
    </location>
    <ligand>
        <name>Cu cation</name>
        <dbReference type="ChEBI" id="CHEBI:23378"/>
    </ligand>
</feature>
<evidence type="ECO:0000313" key="7">
    <source>
        <dbReference type="EMBL" id="MBF9143875.1"/>
    </source>
</evidence>
<organism evidence="7 8">
    <name type="scientific">Hymenobacter properus</name>
    <dbReference type="NCBI Taxonomy" id="2791026"/>
    <lineage>
        <taxon>Bacteria</taxon>
        <taxon>Pseudomonadati</taxon>
        <taxon>Bacteroidota</taxon>
        <taxon>Cytophagia</taxon>
        <taxon>Cytophagales</taxon>
        <taxon>Hymenobacteraceae</taxon>
        <taxon>Hymenobacter</taxon>
    </lineage>
</organism>
<dbReference type="CDD" id="cd02968">
    <property type="entry name" value="SCO"/>
    <property type="match status" value="1"/>
</dbReference>
<dbReference type="SUPFAM" id="SSF52833">
    <property type="entry name" value="Thioredoxin-like"/>
    <property type="match status" value="1"/>
</dbReference>
<feature type="binding site" evidence="3">
    <location>
        <position position="91"/>
    </location>
    <ligand>
        <name>Cu cation</name>
        <dbReference type="ChEBI" id="CHEBI:23378"/>
    </ligand>
</feature>
<dbReference type="InterPro" id="IPR013766">
    <property type="entry name" value="Thioredoxin_domain"/>
</dbReference>
<protein>
    <submittedName>
        <fullName evidence="7">SCO family protein</fullName>
    </submittedName>
</protein>
<keyword evidence="2 3" id="KW-0186">Copper</keyword>
<gene>
    <name evidence="7" type="ORF">I2I01_19670</name>
</gene>
<dbReference type="PANTHER" id="PTHR12151:SF25">
    <property type="entry name" value="LINALOOL DEHYDRATASE_ISOMERASE DOMAIN-CONTAINING PROTEIN"/>
    <property type="match status" value="1"/>
</dbReference>
<evidence type="ECO:0000256" key="4">
    <source>
        <dbReference type="PIRSR" id="PIRSR603782-2"/>
    </source>
</evidence>
<comment type="similarity">
    <text evidence="1">Belongs to the SCO1/2 family.</text>
</comment>
<reference evidence="7 8" key="1">
    <citation type="submission" date="2020-11" db="EMBL/GenBank/DDBJ databases">
        <authorList>
            <person name="Kim M.K."/>
        </authorList>
    </citation>
    <scope>NUCLEOTIDE SEQUENCE [LARGE SCALE GENOMIC DNA]</scope>
    <source>
        <strain evidence="7 8">BT439</strain>
    </source>
</reference>
<dbReference type="Pfam" id="PF02630">
    <property type="entry name" value="SCO1-SenC"/>
    <property type="match status" value="1"/>
</dbReference>
<keyword evidence="8" id="KW-1185">Reference proteome</keyword>
<keyword evidence="3" id="KW-0479">Metal-binding</keyword>
<dbReference type="PROSITE" id="PS51352">
    <property type="entry name" value="THIOREDOXIN_2"/>
    <property type="match status" value="1"/>
</dbReference>
<dbReference type="Gene3D" id="3.40.30.10">
    <property type="entry name" value="Glutaredoxin"/>
    <property type="match status" value="1"/>
</dbReference>
<dbReference type="InterPro" id="IPR036249">
    <property type="entry name" value="Thioredoxin-like_sf"/>
</dbReference>
<dbReference type="InterPro" id="IPR003782">
    <property type="entry name" value="SCO1/SenC"/>
</dbReference>
<feature type="binding site" evidence="3">
    <location>
        <position position="87"/>
    </location>
    <ligand>
        <name>Cu cation</name>
        <dbReference type="ChEBI" id="CHEBI:23378"/>
    </ligand>
</feature>
<evidence type="ECO:0000256" key="1">
    <source>
        <dbReference type="ARBA" id="ARBA00010996"/>
    </source>
</evidence>
<evidence type="ECO:0000256" key="3">
    <source>
        <dbReference type="PIRSR" id="PIRSR603782-1"/>
    </source>
</evidence>
<dbReference type="GO" id="GO:0046872">
    <property type="term" value="F:metal ion binding"/>
    <property type="evidence" value="ECO:0007669"/>
    <property type="project" value="UniProtKB-KW"/>
</dbReference>
<feature type="domain" description="Thioredoxin" evidence="6">
    <location>
        <begin position="49"/>
        <end position="227"/>
    </location>
</feature>
<dbReference type="RefSeq" id="WP_196288236.1">
    <property type="nucleotide sequence ID" value="NZ_JADQDP010000005.1"/>
</dbReference>
<evidence type="ECO:0000259" key="6">
    <source>
        <dbReference type="PROSITE" id="PS51352"/>
    </source>
</evidence>
<keyword evidence="5" id="KW-0732">Signal</keyword>